<dbReference type="PANTHER" id="PTHR31319:SF110">
    <property type="entry name" value="CCT MOTIF FAMILY PROTEIN"/>
    <property type="match status" value="1"/>
</dbReference>
<evidence type="ECO:0000256" key="1">
    <source>
        <dbReference type="ARBA" id="ARBA00004123"/>
    </source>
</evidence>
<evidence type="ECO:0000256" key="2">
    <source>
        <dbReference type="ARBA" id="ARBA00023242"/>
    </source>
</evidence>
<dbReference type="PANTHER" id="PTHR31319">
    <property type="entry name" value="ZINC FINGER PROTEIN CONSTANS-LIKE 4"/>
    <property type="match status" value="1"/>
</dbReference>
<reference evidence="6" key="1">
    <citation type="journal article" date="2019" name="Gigascience">
        <title>De novo genome assembly of the endangered Acer yangbiense, a plant species with extremely small populations endemic to Yunnan Province, China.</title>
        <authorList>
            <person name="Yang J."/>
            <person name="Wariss H.M."/>
            <person name="Tao L."/>
            <person name="Zhang R."/>
            <person name="Yun Q."/>
            <person name="Hollingsworth P."/>
            <person name="Dao Z."/>
            <person name="Luo G."/>
            <person name="Guo H."/>
            <person name="Ma Y."/>
            <person name="Sun W."/>
        </authorList>
    </citation>
    <scope>NUCLEOTIDE SEQUENCE [LARGE SCALE GENOMIC DNA]</scope>
    <source>
        <strain evidence="6">cv. br00</strain>
    </source>
</reference>
<dbReference type="GO" id="GO:0003700">
    <property type="term" value="F:DNA-binding transcription factor activity"/>
    <property type="evidence" value="ECO:0007669"/>
    <property type="project" value="TreeGrafter"/>
</dbReference>
<evidence type="ECO:0000259" key="4">
    <source>
        <dbReference type="PROSITE" id="PS51017"/>
    </source>
</evidence>
<comment type="subcellular location">
    <subcellularLocation>
        <location evidence="1 3">Nucleus</location>
    </subcellularLocation>
</comment>
<gene>
    <name evidence="5" type="ORF">DKX38_011357</name>
</gene>
<dbReference type="InterPro" id="IPR010402">
    <property type="entry name" value="CCT_domain"/>
</dbReference>
<dbReference type="Proteomes" id="UP000326939">
    <property type="component" value="Chromosome 7"/>
</dbReference>
<dbReference type="GO" id="GO:0009909">
    <property type="term" value="P:regulation of flower development"/>
    <property type="evidence" value="ECO:0007669"/>
    <property type="project" value="InterPro"/>
</dbReference>
<dbReference type="AlphaFoldDB" id="A0A5N5M0W1"/>
<dbReference type="PROSITE" id="PS51017">
    <property type="entry name" value="CCT"/>
    <property type="match status" value="1"/>
</dbReference>
<comment type="caution">
    <text evidence="5">The sequence shown here is derived from an EMBL/GenBank/DDBJ whole genome shotgun (WGS) entry which is preliminary data.</text>
</comment>
<dbReference type="GO" id="GO:0005634">
    <property type="term" value="C:nucleus"/>
    <property type="evidence" value="ECO:0007669"/>
    <property type="project" value="UniProtKB-SubCell"/>
</dbReference>
<feature type="domain" description="CCT" evidence="4">
    <location>
        <begin position="176"/>
        <end position="218"/>
    </location>
</feature>
<keyword evidence="6" id="KW-1185">Reference proteome</keyword>
<keyword evidence="2 3" id="KW-0539">Nucleus</keyword>
<proteinExistence type="predicted"/>
<sequence length="276" mass="31322">MLNPTNQFHFLSSMASIPHFPCDYQFSPDEFSEISSVMDQYHRYARTGSFSSTNLSSSAAISSHSGGAILLSDHRDHSFPTFYDHKNDGAPDIFQGEPEIMSPISATNSMPEIFGISDMVVPTRMNYKMGYSNGGIARIENFSGGFQISDRLECNPLTAKESTNMVKVGRYTVEERKDIISRYLTKKNQRNFNKTIKYSCRKTLADRRVRVRGRFARNNEIVEEENEVKKGDDNIPYHCHGEETYCISDAVQIKNDDDEWEQEALASLMYLPCIAG</sequence>
<dbReference type="Pfam" id="PF06203">
    <property type="entry name" value="CCT"/>
    <property type="match status" value="1"/>
</dbReference>
<evidence type="ECO:0000256" key="3">
    <source>
        <dbReference type="PROSITE-ProRule" id="PRU00357"/>
    </source>
</evidence>
<evidence type="ECO:0000313" key="6">
    <source>
        <dbReference type="Proteomes" id="UP000326939"/>
    </source>
</evidence>
<organism evidence="5 6">
    <name type="scientific">Salix brachista</name>
    <dbReference type="NCBI Taxonomy" id="2182728"/>
    <lineage>
        <taxon>Eukaryota</taxon>
        <taxon>Viridiplantae</taxon>
        <taxon>Streptophyta</taxon>
        <taxon>Embryophyta</taxon>
        <taxon>Tracheophyta</taxon>
        <taxon>Spermatophyta</taxon>
        <taxon>Magnoliopsida</taxon>
        <taxon>eudicotyledons</taxon>
        <taxon>Gunneridae</taxon>
        <taxon>Pentapetalae</taxon>
        <taxon>rosids</taxon>
        <taxon>fabids</taxon>
        <taxon>Malpighiales</taxon>
        <taxon>Salicaceae</taxon>
        <taxon>Saliceae</taxon>
        <taxon>Salix</taxon>
    </lineage>
</organism>
<protein>
    <recommendedName>
        <fullName evidence="4">CCT domain-containing protein</fullName>
    </recommendedName>
</protein>
<evidence type="ECO:0000313" key="5">
    <source>
        <dbReference type="EMBL" id="KAB5547951.1"/>
    </source>
</evidence>
<accession>A0A5N5M0W1</accession>
<dbReference type="EMBL" id="VDCV01000007">
    <property type="protein sequence ID" value="KAB5547951.1"/>
    <property type="molecule type" value="Genomic_DNA"/>
</dbReference>
<name>A0A5N5M0W1_9ROSI</name>
<dbReference type="InterPro" id="IPR045281">
    <property type="entry name" value="CONSTANS-like"/>
</dbReference>